<name>A0ABN6M613_9BACT</name>
<dbReference type="Gene3D" id="3.40.50.1400">
    <property type="match status" value="2"/>
</dbReference>
<evidence type="ECO:0000313" key="3">
    <source>
        <dbReference type="Proteomes" id="UP000830055"/>
    </source>
</evidence>
<proteinExistence type="predicted"/>
<evidence type="ECO:0000313" key="2">
    <source>
        <dbReference type="EMBL" id="BDD88339.1"/>
    </source>
</evidence>
<keyword evidence="3" id="KW-1185">Reference proteome</keyword>
<dbReference type="InterPro" id="IPR010388">
    <property type="entry name" value="Anaerobic_Co-chelatase"/>
</dbReference>
<dbReference type="PIRSF" id="PIRSF033579">
    <property type="entry name" value="Anaer_Co_chel"/>
    <property type="match status" value="1"/>
</dbReference>
<dbReference type="SUPFAM" id="SSF53800">
    <property type="entry name" value="Chelatase"/>
    <property type="match status" value="1"/>
</dbReference>
<accession>A0ABN6M613</accession>
<dbReference type="EMBL" id="AP025516">
    <property type="protein sequence ID" value="BDD88339.1"/>
    <property type="molecule type" value="Genomic_DNA"/>
</dbReference>
<dbReference type="Proteomes" id="UP000830055">
    <property type="component" value="Chromosome"/>
</dbReference>
<dbReference type="Pfam" id="PF06180">
    <property type="entry name" value="CbiK"/>
    <property type="match status" value="1"/>
</dbReference>
<sequence>MRTMKPAFLASLVLLLAWSAVAVAAQHGKAPEKQTGILLVAFGSSEESAQVSFENIDRKVKQAYPDVPVRWAYTSHVIRKKLAAQGKLLDSPEVALARMLDEGFTHVAVQSLHTISGAEFHDLQRSVAGFARMGGFAQVALGNPLLATQEDLARTVKAILAIVPEERKPEEAVVLMGHGTHHPANAFYAALMFQLQLRDPNIFIGTVEAFPDAAVILELLTAKGIKTAYLMPFMSVAGDHAKNDMAGDDQDSWKSIFTSAGISCIPILKGTAEFDEFVDIWVEHISQTLAQF</sequence>
<gene>
    <name evidence="2" type="primary">cbiKp</name>
    <name evidence="2" type="ORF">DPPLL_27040</name>
</gene>
<dbReference type="CDD" id="cd03413">
    <property type="entry name" value="CbiK_C"/>
    <property type="match status" value="1"/>
</dbReference>
<dbReference type="CDD" id="cd03412">
    <property type="entry name" value="CbiK_N"/>
    <property type="match status" value="1"/>
</dbReference>
<feature type="chain" id="PRO_5047513812" evidence="1">
    <location>
        <begin position="25"/>
        <end position="292"/>
    </location>
</feature>
<protein>
    <submittedName>
        <fullName evidence="2">Sirohydrochlorin cobaltochelatase CbiKP</fullName>
    </submittedName>
</protein>
<evidence type="ECO:0000256" key="1">
    <source>
        <dbReference type="SAM" id="SignalP"/>
    </source>
</evidence>
<reference evidence="2 3" key="1">
    <citation type="submission" date="2022-01" db="EMBL/GenBank/DDBJ databases">
        <title>Desulfofustis limnae sp. nov., a novel mesophilic sulfate-reducing bacterium isolated from marsh soil.</title>
        <authorList>
            <person name="Watanabe M."/>
            <person name="Takahashi A."/>
            <person name="Kojima H."/>
            <person name="Fukui M."/>
        </authorList>
    </citation>
    <scope>NUCLEOTIDE SEQUENCE [LARGE SCALE GENOMIC DNA]</scope>
    <source>
        <strain evidence="2 3">PPLL</strain>
    </source>
</reference>
<keyword evidence="1" id="KW-0732">Signal</keyword>
<organism evidence="2 3">
    <name type="scientific">Desulfofustis limnaeus</name>
    <dbReference type="NCBI Taxonomy" id="2740163"/>
    <lineage>
        <taxon>Bacteria</taxon>
        <taxon>Pseudomonadati</taxon>
        <taxon>Thermodesulfobacteriota</taxon>
        <taxon>Desulfobulbia</taxon>
        <taxon>Desulfobulbales</taxon>
        <taxon>Desulfocapsaceae</taxon>
        <taxon>Desulfofustis</taxon>
    </lineage>
</organism>
<feature type="signal peptide" evidence="1">
    <location>
        <begin position="1"/>
        <end position="24"/>
    </location>
</feature>
<dbReference type="RefSeq" id="WP_284151713.1">
    <property type="nucleotide sequence ID" value="NZ_AP025516.1"/>
</dbReference>